<protein>
    <recommendedName>
        <fullName evidence="1">ABM domain-containing protein</fullName>
    </recommendedName>
</protein>
<dbReference type="OrthoDB" id="3695636at2"/>
<dbReference type="PANTHER" id="PTHR33336:SF1">
    <property type="entry name" value="(4S)-4-HYDROXY-5-PHOSPHONOOXYPENTANE-2,3-DIONE ISOMERASE"/>
    <property type="match status" value="1"/>
</dbReference>
<dbReference type="Pfam" id="PF03992">
    <property type="entry name" value="ABM"/>
    <property type="match status" value="1"/>
</dbReference>
<dbReference type="KEGG" id="mgo:AFA91_23285"/>
<dbReference type="AlphaFoldDB" id="A0A0K0XAB3"/>
<dbReference type="PATRIC" id="fig|134601.6.peg.4806"/>
<proteinExistence type="predicted"/>
<dbReference type="Gene3D" id="3.30.70.100">
    <property type="match status" value="1"/>
</dbReference>
<dbReference type="PANTHER" id="PTHR33336">
    <property type="entry name" value="QUINOL MONOOXYGENASE YGIN-RELATED"/>
    <property type="match status" value="1"/>
</dbReference>
<sequence>MYSLFVTLDVHRDRLPEFVDAIMANAAASLRDEPGCLVFDVHQDAERPTRFYLYEIYTDEDAFRTAHRSAPHYARWQKAAKVCVVEGSHQNTFARPIRLGGAR</sequence>
<dbReference type="RefSeq" id="WP_049746788.1">
    <property type="nucleotide sequence ID" value="NZ_CP012150.1"/>
</dbReference>
<dbReference type="GO" id="GO:0016491">
    <property type="term" value="F:oxidoreductase activity"/>
    <property type="evidence" value="ECO:0007669"/>
    <property type="project" value="TreeGrafter"/>
</dbReference>
<feature type="domain" description="ABM" evidence="1">
    <location>
        <begin position="2"/>
        <end position="93"/>
    </location>
</feature>
<dbReference type="InterPro" id="IPR050744">
    <property type="entry name" value="AI-2_Isomerase_LsrG"/>
</dbReference>
<dbReference type="InterPro" id="IPR007138">
    <property type="entry name" value="ABM_dom"/>
</dbReference>
<evidence type="ECO:0000313" key="2">
    <source>
        <dbReference type="EMBL" id="AKS34330.1"/>
    </source>
</evidence>
<name>A0A0K0XAB3_MYCGD</name>
<evidence type="ECO:0000313" key="3">
    <source>
        <dbReference type="Proteomes" id="UP000062255"/>
    </source>
</evidence>
<dbReference type="EMBL" id="CP012150">
    <property type="protein sequence ID" value="AKS34330.1"/>
    <property type="molecule type" value="Genomic_DNA"/>
</dbReference>
<reference evidence="2 3" key="1">
    <citation type="submission" date="2015-07" db="EMBL/GenBank/DDBJ databases">
        <title>Complete genome sequence of Mycobacterium goodii X7B, a facultative thermophilic biodesulfurizing bacterium.</title>
        <authorList>
            <person name="Yu B."/>
            <person name="Li F."/>
            <person name="Xu P."/>
        </authorList>
    </citation>
    <scope>NUCLEOTIDE SEQUENCE [LARGE SCALE GENOMIC DNA]</scope>
    <source>
        <strain evidence="2 3">X7B</strain>
    </source>
</reference>
<accession>A0A0K0XAB3</accession>
<dbReference type="STRING" id="134601.AFA91_23285"/>
<organism evidence="2 3">
    <name type="scientific">Mycolicibacterium goodii</name>
    <name type="common">Mycobacterium goodii</name>
    <dbReference type="NCBI Taxonomy" id="134601"/>
    <lineage>
        <taxon>Bacteria</taxon>
        <taxon>Bacillati</taxon>
        <taxon>Actinomycetota</taxon>
        <taxon>Actinomycetes</taxon>
        <taxon>Mycobacteriales</taxon>
        <taxon>Mycobacteriaceae</taxon>
        <taxon>Mycolicibacterium</taxon>
    </lineage>
</organism>
<dbReference type="GO" id="GO:0005829">
    <property type="term" value="C:cytosol"/>
    <property type="evidence" value="ECO:0007669"/>
    <property type="project" value="TreeGrafter"/>
</dbReference>
<dbReference type="InterPro" id="IPR011008">
    <property type="entry name" value="Dimeric_a/b-barrel"/>
</dbReference>
<dbReference type="SUPFAM" id="SSF54909">
    <property type="entry name" value="Dimeric alpha+beta barrel"/>
    <property type="match status" value="1"/>
</dbReference>
<evidence type="ECO:0000259" key="1">
    <source>
        <dbReference type="PROSITE" id="PS51725"/>
    </source>
</evidence>
<dbReference type="PROSITE" id="PS51725">
    <property type="entry name" value="ABM"/>
    <property type="match status" value="1"/>
</dbReference>
<dbReference type="Proteomes" id="UP000062255">
    <property type="component" value="Chromosome"/>
</dbReference>
<gene>
    <name evidence="2" type="ORF">AFA91_23285</name>
</gene>